<evidence type="ECO:0000259" key="1">
    <source>
        <dbReference type="Pfam" id="PF13648"/>
    </source>
</evidence>
<dbReference type="RefSeq" id="WP_250429251.1">
    <property type="nucleotide sequence ID" value="NZ_JALPRR010000002.1"/>
</dbReference>
<organism evidence="2 3">
    <name type="scientific">Pontibacter ruber</name>
    <dbReference type="NCBI Taxonomy" id="1343895"/>
    <lineage>
        <taxon>Bacteria</taxon>
        <taxon>Pseudomonadati</taxon>
        <taxon>Bacteroidota</taxon>
        <taxon>Cytophagia</taxon>
        <taxon>Cytophagales</taxon>
        <taxon>Hymenobacteraceae</taxon>
        <taxon>Pontibacter</taxon>
    </lineage>
</organism>
<comment type="caution">
    <text evidence="2">The sequence shown here is derived from an EMBL/GenBank/DDBJ whole genome shotgun (WGS) entry which is preliminary data.</text>
</comment>
<dbReference type="InterPro" id="IPR024311">
    <property type="entry name" value="Lipocalin-like"/>
</dbReference>
<dbReference type="PROSITE" id="PS51257">
    <property type="entry name" value="PROKAR_LIPOPROTEIN"/>
    <property type="match status" value="1"/>
</dbReference>
<reference evidence="3" key="1">
    <citation type="journal article" date="2019" name="Int. J. Syst. Evol. Microbiol.">
        <title>The Global Catalogue of Microorganisms (GCM) 10K type strain sequencing project: providing services to taxonomists for standard genome sequencing and annotation.</title>
        <authorList>
            <consortium name="The Broad Institute Genomics Platform"/>
            <consortium name="The Broad Institute Genome Sequencing Center for Infectious Disease"/>
            <person name="Wu L."/>
            <person name="Ma J."/>
        </authorList>
    </citation>
    <scope>NUCLEOTIDE SEQUENCE [LARGE SCALE GENOMIC DNA]</scope>
    <source>
        <strain evidence="3">CGMCC 4.1782</strain>
    </source>
</reference>
<feature type="domain" description="Lipocalin-like" evidence="1">
    <location>
        <begin position="69"/>
        <end position="125"/>
    </location>
</feature>
<accession>A0ABW5CU09</accession>
<name>A0ABW5CU09_9BACT</name>
<dbReference type="Proteomes" id="UP001597374">
    <property type="component" value="Unassembled WGS sequence"/>
</dbReference>
<protein>
    <recommendedName>
        <fullName evidence="1">Lipocalin-like domain-containing protein</fullName>
    </recommendedName>
</protein>
<proteinExistence type="predicted"/>
<evidence type="ECO:0000313" key="2">
    <source>
        <dbReference type="EMBL" id="MFD2245293.1"/>
    </source>
</evidence>
<dbReference type="EMBL" id="JBHUIM010000001">
    <property type="protein sequence ID" value="MFD2245293.1"/>
    <property type="molecule type" value="Genomic_DNA"/>
</dbReference>
<dbReference type="Pfam" id="PF13648">
    <property type="entry name" value="Lipocalin_4"/>
    <property type="match status" value="1"/>
</dbReference>
<sequence length="145" mass="16420">MNTHRLRYLFAFFFSLILLTSCKDDKDEPTLTKTDILSAQEWHGDRVLLNGLDVSQRSEIIDMFLDIKSLRLQLKKDGSFTANYIQGGKAQTTTGKWSLSNDEAKINFEGIGELDIKTLSSDSFEMTASVEQSGRTYQGEVRLVK</sequence>
<evidence type="ECO:0000313" key="3">
    <source>
        <dbReference type="Proteomes" id="UP001597374"/>
    </source>
</evidence>
<keyword evidence="3" id="KW-1185">Reference proteome</keyword>
<gene>
    <name evidence="2" type="ORF">ACFSKP_03445</name>
</gene>